<feature type="domain" description="GH18" evidence="3">
    <location>
        <begin position="268"/>
        <end position="393"/>
    </location>
</feature>
<feature type="transmembrane region" description="Helical" evidence="2">
    <location>
        <begin position="120"/>
        <end position="143"/>
    </location>
</feature>
<keyword evidence="2" id="KW-0472">Membrane</keyword>
<keyword evidence="5" id="KW-1185">Reference proteome</keyword>
<dbReference type="PANTHER" id="PTHR11177:SF317">
    <property type="entry name" value="CHITINASE 12-RELATED"/>
    <property type="match status" value="1"/>
</dbReference>
<feature type="compositionally biased region" description="Polar residues" evidence="1">
    <location>
        <begin position="23"/>
        <end position="35"/>
    </location>
</feature>
<feature type="region of interest" description="Disordered" evidence="1">
    <location>
        <begin position="1"/>
        <end position="35"/>
    </location>
</feature>
<sequence length="579" mass="64537">MQDAANAEDRSKRLPPVRRAPSESGSESGLTKTNATRTLLSKLTELIVVPDPKEIPSALVVQPEGTGTTLVVPEGYPLRRAPAEDMRRLLGAVRPPRPAPLTRRQRLNELGRIRDSFSQMWFICVLTLAALAVPAGLVIAPLIRLRLDVASGDPDHASEFSTPDPWVDVPRKCLREARVNDVIKELHVRDPAPLPLGSRHRGDVICLFNNSRFRKQLRWDYVPSMMPLKFCQCLLYWSVAVSEGLVRDRTPEFDVNYGVWKLKSLASSLASSYELPELMIALGGYREDSAHFSRLGRDSALMSRFAASVAKFLFKHDIFGALVDWKDIGGHCGSREDAKTLLRFLQRLQSLFTINKARYWVGAMLPAVKRVALEVTKAISSTADIIVYETHDAPDYDVFRGCTKATDLVALFMADMAAAIRWSRRPPRLCISLSVGVWSTLAYDFDGESVRIPDSGFHKISQRTGMAAVYEMCAALASSSVVQNYSLPGCVLYNMRGVSVARKEVVVGSKTIPVGTLIDRIFVYEDKAEIKRQVNTTATLKSSFCTTLYDLDFDNFRGVCEYRPLPNHFKLLHIDGALI</sequence>
<name>A0AAQ4D409_AMBAM</name>
<dbReference type="Pfam" id="PF00704">
    <property type="entry name" value="Glyco_hydro_18"/>
    <property type="match status" value="1"/>
</dbReference>
<reference evidence="4 5" key="1">
    <citation type="journal article" date="2023" name="Arcadia Sci">
        <title>De novo assembly of a long-read Amblyomma americanum tick genome.</title>
        <authorList>
            <person name="Chou S."/>
            <person name="Poskanzer K.E."/>
            <person name="Rollins M."/>
            <person name="Thuy-Boun P.S."/>
        </authorList>
    </citation>
    <scope>NUCLEOTIDE SEQUENCE [LARGE SCALE GENOMIC DNA]</scope>
    <source>
        <strain evidence="4">F_SG_1</strain>
        <tissue evidence="4">Salivary glands</tissue>
    </source>
</reference>
<keyword evidence="2" id="KW-1133">Transmembrane helix</keyword>
<evidence type="ECO:0000256" key="2">
    <source>
        <dbReference type="SAM" id="Phobius"/>
    </source>
</evidence>
<dbReference type="GO" id="GO:0005975">
    <property type="term" value="P:carbohydrate metabolic process"/>
    <property type="evidence" value="ECO:0007669"/>
    <property type="project" value="InterPro"/>
</dbReference>
<protein>
    <recommendedName>
        <fullName evidence="3">GH18 domain-containing protein</fullName>
    </recommendedName>
</protein>
<dbReference type="GO" id="GO:0008061">
    <property type="term" value="F:chitin binding"/>
    <property type="evidence" value="ECO:0007669"/>
    <property type="project" value="TreeGrafter"/>
</dbReference>
<evidence type="ECO:0000259" key="3">
    <source>
        <dbReference type="Pfam" id="PF00704"/>
    </source>
</evidence>
<dbReference type="GO" id="GO:0006032">
    <property type="term" value="P:chitin catabolic process"/>
    <property type="evidence" value="ECO:0007669"/>
    <property type="project" value="TreeGrafter"/>
</dbReference>
<gene>
    <name evidence="4" type="ORF">V5799_000102</name>
</gene>
<evidence type="ECO:0000256" key="1">
    <source>
        <dbReference type="SAM" id="MobiDB-lite"/>
    </source>
</evidence>
<evidence type="ECO:0000313" key="5">
    <source>
        <dbReference type="Proteomes" id="UP001321473"/>
    </source>
</evidence>
<dbReference type="Gene3D" id="3.20.20.80">
    <property type="entry name" value="Glycosidases"/>
    <property type="match status" value="1"/>
</dbReference>
<dbReference type="SUPFAM" id="SSF51445">
    <property type="entry name" value="(Trans)glycosidases"/>
    <property type="match status" value="1"/>
</dbReference>
<proteinExistence type="predicted"/>
<comment type="caution">
    <text evidence="4">The sequence shown here is derived from an EMBL/GenBank/DDBJ whole genome shotgun (WGS) entry which is preliminary data.</text>
</comment>
<dbReference type="InterPro" id="IPR001223">
    <property type="entry name" value="Glyco_hydro18_cat"/>
</dbReference>
<dbReference type="AlphaFoldDB" id="A0AAQ4D409"/>
<dbReference type="PANTHER" id="PTHR11177">
    <property type="entry name" value="CHITINASE"/>
    <property type="match status" value="1"/>
</dbReference>
<organism evidence="4 5">
    <name type="scientific">Amblyomma americanum</name>
    <name type="common">Lone star tick</name>
    <dbReference type="NCBI Taxonomy" id="6943"/>
    <lineage>
        <taxon>Eukaryota</taxon>
        <taxon>Metazoa</taxon>
        <taxon>Ecdysozoa</taxon>
        <taxon>Arthropoda</taxon>
        <taxon>Chelicerata</taxon>
        <taxon>Arachnida</taxon>
        <taxon>Acari</taxon>
        <taxon>Parasitiformes</taxon>
        <taxon>Ixodida</taxon>
        <taxon>Ixodoidea</taxon>
        <taxon>Ixodidae</taxon>
        <taxon>Amblyomminae</taxon>
        <taxon>Amblyomma</taxon>
    </lineage>
</organism>
<dbReference type="GO" id="GO:0005576">
    <property type="term" value="C:extracellular region"/>
    <property type="evidence" value="ECO:0007669"/>
    <property type="project" value="TreeGrafter"/>
</dbReference>
<dbReference type="EMBL" id="JARKHS020035500">
    <property type="protein sequence ID" value="KAK8757199.1"/>
    <property type="molecule type" value="Genomic_DNA"/>
</dbReference>
<accession>A0AAQ4D409</accession>
<dbReference type="Proteomes" id="UP001321473">
    <property type="component" value="Unassembled WGS sequence"/>
</dbReference>
<keyword evidence="2" id="KW-0812">Transmembrane</keyword>
<dbReference type="InterPro" id="IPR017853">
    <property type="entry name" value="GH"/>
</dbReference>
<evidence type="ECO:0000313" key="4">
    <source>
        <dbReference type="EMBL" id="KAK8757199.1"/>
    </source>
</evidence>
<dbReference type="GO" id="GO:0004568">
    <property type="term" value="F:chitinase activity"/>
    <property type="evidence" value="ECO:0007669"/>
    <property type="project" value="TreeGrafter"/>
</dbReference>
<dbReference type="InterPro" id="IPR050314">
    <property type="entry name" value="Glycosyl_Hydrlase_18"/>
</dbReference>